<accession>A0A9D3XKU1</accession>
<name>A0A9D3XKU1_9SAUR</name>
<keyword evidence="6" id="KW-1133">Transmembrane helix</keyword>
<keyword evidence="4" id="KW-0325">Glycoprotein</keyword>
<comment type="caution">
    <text evidence="8">The sequence shown here is derived from an EMBL/GenBank/DDBJ whole genome shotgun (WGS) entry which is preliminary data.</text>
</comment>
<proteinExistence type="predicted"/>
<reference evidence="8" key="1">
    <citation type="submission" date="2021-09" db="EMBL/GenBank/DDBJ databases">
        <title>The genome of Mauremys mutica provides insights into the evolution of semi-aquatic lifestyle.</title>
        <authorList>
            <person name="Gong S."/>
            <person name="Gao Y."/>
        </authorList>
    </citation>
    <scope>NUCLEOTIDE SEQUENCE</scope>
    <source>
        <strain evidence="8">MM-2020</strain>
        <tissue evidence="8">Muscle</tissue>
    </source>
</reference>
<feature type="disulfide bond" evidence="5">
    <location>
        <begin position="142"/>
        <end position="152"/>
    </location>
</feature>
<dbReference type="Gene3D" id="3.10.250.10">
    <property type="entry name" value="SRCR-like domain"/>
    <property type="match status" value="1"/>
</dbReference>
<keyword evidence="3 5" id="KW-1015">Disulfide bond</keyword>
<dbReference type="GO" id="GO:0016020">
    <property type="term" value="C:membrane"/>
    <property type="evidence" value="ECO:0007669"/>
    <property type="project" value="InterPro"/>
</dbReference>
<feature type="domain" description="SRCR" evidence="7">
    <location>
        <begin position="73"/>
        <end position="168"/>
    </location>
</feature>
<evidence type="ECO:0000313" key="8">
    <source>
        <dbReference type="EMBL" id="KAH1181133.1"/>
    </source>
</evidence>
<feature type="transmembrane region" description="Helical" evidence="6">
    <location>
        <begin position="55"/>
        <end position="76"/>
    </location>
</feature>
<evidence type="ECO:0000256" key="2">
    <source>
        <dbReference type="ARBA" id="ARBA00022737"/>
    </source>
</evidence>
<evidence type="ECO:0000256" key="5">
    <source>
        <dbReference type="PROSITE-ProRule" id="PRU00196"/>
    </source>
</evidence>
<feature type="non-terminal residue" evidence="8">
    <location>
        <position position="168"/>
    </location>
</feature>
<dbReference type="SMART" id="SM00202">
    <property type="entry name" value="SR"/>
    <property type="match status" value="1"/>
</dbReference>
<feature type="non-terminal residue" evidence="8">
    <location>
        <position position="1"/>
    </location>
</feature>
<keyword evidence="6" id="KW-0472">Membrane</keyword>
<dbReference type="EMBL" id="JAHDVG010000469">
    <property type="protein sequence ID" value="KAH1181133.1"/>
    <property type="molecule type" value="Genomic_DNA"/>
</dbReference>
<evidence type="ECO:0000256" key="6">
    <source>
        <dbReference type="SAM" id="Phobius"/>
    </source>
</evidence>
<protein>
    <recommendedName>
        <fullName evidence="7">SRCR domain-containing protein</fullName>
    </recommendedName>
</protein>
<evidence type="ECO:0000256" key="4">
    <source>
        <dbReference type="ARBA" id="ARBA00023180"/>
    </source>
</evidence>
<dbReference type="AlphaFoldDB" id="A0A9D3XKU1"/>
<dbReference type="InterPro" id="IPR036772">
    <property type="entry name" value="SRCR-like_dom_sf"/>
</dbReference>
<evidence type="ECO:0000259" key="7">
    <source>
        <dbReference type="PROSITE" id="PS50287"/>
    </source>
</evidence>
<dbReference type="PANTHER" id="PTHR19331:SF487">
    <property type="entry name" value="SOLUBLE SCAVENGER RECEPTOR CYSTEINE-RICH DOMAIN-CONTAINING PROTEIN SSC5D"/>
    <property type="match status" value="1"/>
</dbReference>
<dbReference type="FunFam" id="3.10.250.10:FF:000006">
    <property type="entry name" value="neurotrypsin isoform X2"/>
    <property type="match status" value="1"/>
</dbReference>
<dbReference type="Pfam" id="PF00530">
    <property type="entry name" value="SRCR"/>
    <property type="match status" value="1"/>
</dbReference>
<organism evidence="8 9">
    <name type="scientific">Mauremys mutica</name>
    <name type="common">yellowpond turtle</name>
    <dbReference type="NCBI Taxonomy" id="74926"/>
    <lineage>
        <taxon>Eukaryota</taxon>
        <taxon>Metazoa</taxon>
        <taxon>Chordata</taxon>
        <taxon>Craniata</taxon>
        <taxon>Vertebrata</taxon>
        <taxon>Euteleostomi</taxon>
        <taxon>Archelosauria</taxon>
        <taxon>Testudinata</taxon>
        <taxon>Testudines</taxon>
        <taxon>Cryptodira</taxon>
        <taxon>Durocryptodira</taxon>
        <taxon>Testudinoidea</taxon>
        <taxon>Geoemydidae</taxon>
        <taxon>Geoemydinae</taxon>
        <taxon>Mauremys</taxon>
    </lineage>
</organism>
<evidence type="ECO:0000256" key="3">
    <source>
        <dbReference type="ARBA" id="ARBA00023157"/>
    </source>
</evidence>
<dbReference type="PANTHER" id="PTHR19331">
    <property type="entry name" value="SCAVENGER RECEPTOR DOMAIN-CONTAINING"/>
    <property type="match status" value="1"/>
</dbReference>
<dbReference type="PROSITE" id="PS50287">
    <property type="entry name" value="SRCR_2"/>
    <property type="match status" value="1"/>
</dbReference>
<dbReference type="InterPro" id="IPR001190">
    <property type="entry name" value="SRCR"/>
</dbReference>
<gene>
    <name evidence="8" type="ORF">KIL84_002067</name>
</gene>
<dbReference type="Proteomes" id="UP000827986">
    <property type="component" value="Unassembled WGS sequence"/>
</dbReference>
<feature type="disulfide bond" evidence="5">
    <location>
        <begin position="98"/>
        <end position="162"/>
    </location>
</feature>
<dbReference type="PRINTS" id="PR00258">
    <property type="entry name" value="SPERACTRCPTR"/>
</dbReference>
<keyword evidence="9" id="KW-1185">Reference proteome</keyword>
<sequence length="168" mass="18938">YTRGDSVRLTGRWKFQEIKKRKMPLNRPWIRNINWTKLNENCICSVYPVKRGPGFIILFLIFGLFFLSEVAPIRLVNGSTRCAGRVEVLHNQQWGTVCDGSCDLHDAEVVCRQLGCGMAISAPGEAWFGQGSDPIWLDEVHCTGMEDALSECKARPWGDHNCNHGEDA</sequence>
<evidence type="ECO:0000256" key="1">
    <source>
        <dbReference type="ARBA" id="ARBA00022729"/>
    </source>
</evidence>
<keyword evidence="6" id="KW-0812">Transmembrane</keyword>
<dbReference type="SUPFAM" id="SSF56487">
    <property type="entry name" value="SRCR-like"/>
    <property type="match status" value="1"/>
</dbReference>
<evidence type="ECO:0000313" key="9">
    <source>
        <dbReference type="Proteomes" id="UP000827986"/>
    </source>
</evidence>
<comment type="caution">
    <text evidence="5">Lacks conserved residue(s) required for the propagation of feature annotation.</text>
</comment>
<keyword evidence="1" id="KW-0732">Signal</keyword>
<keyword evidence="2" id="KW-0677">Repeat</keyword>